<dbReference type="AlphaFoldDB" id="A0A5D4NSJ1"/>
<evidence type="ECO:0000313" key="3">
    <source>
        <dbReference type="Proteomes" id="UP000322267"/>
    </source>
</evidence>
<protein>
    <submittedName>
        <fullName evidence="2">Uncharacterized protein</fullName>
    </submittedName>
</protein>
<accession>A0A5D4NSJ1</accession>
<evidence type="ECO:0000256" key="1">
    <source>
        <dbReference type="SAM" id="Phobius"/>
    </source>
</evidence>
<sequence>MQKRMGEMIGWALAAFTVAYILSAAFNKIAPNVNNWIIYPLIVMATIGFLELINKFFSPQKKETMI</sequence>
<keyword evidence="1" id="KW-0812">Transmembrane</keyword>
<gene>
    <name evidence="2" type="ORF">FZC78_11515</name>
</gene>
<feature type="transmembrane region" description="Helical" evidence="1">
    <location>
        <begin position="37"/>
        <end position="57"/>
    </location>
</feature>
<organism evidence="2 3">
    <name type="scientific">Rossellomorea vietnamensis</name>
    <dbReference type="NCBI Taxonomy" id="218284"/>
    <lineage>
        <taxon>Bacteria</taxon>
        <taxon>Bacillati</taxon>
        <taxon>Bacillota</taxon>
        <taxon>Bacilli</taxon>
        <taxon>Bacillales</taxon>
        <taxon>Bacillaceae</taxon>
        <taxon>Rossellomorea</taxon>
    </lineage>
</organism>
<keyword evidence="1" id="KW-1133">Transmembrane helix</keyword>
<keyword evidence="1" id="KW-0472">Membrane</keyword>
<dbReference type="Proteomes" id="UP000322267">
    <property type="component" value="Unassembled WGS sequence"/>
</dbReference>
<name>A0A5D4NSJ1_9BACI</name>
<dbReference type="RefSeq" id="WP_148939851.1">
    <property type="nucleotide sequence ID" value="NZ_VTEI01000005.1"/>
</dbReference>
<evidence type="ECO:0000313" key="2">
    <source>
        <dbReference type="EMBL" id="TYS16614.1"/>
    </source>
</evidence>
<comment type="caution">
    <text evidence="2">The sequence shown here is derived from an EMBL/GenBank/DDBJ whole genome shotgun (WGS) entry which is preliminary data.</text>
</comment>
<dbReference type="EMBL" id="VTEI01000005">
    <property type="protein sequence ID" value="TYS16614.1"/>
    <property type="molecule type" value="Genomic_DNA"/>
</dbReference>
<proteinExistence type="predicted"/>
<reference evidence="2 3" key="1">
    <citation type="submission" date="2019-08" db="EMBL/GenBank/DDBJ databases">
        <title>Bacillus genomes from the desert of Cuatro Cienegas, Coahuila.</title>
        <authorList>
            <person name="Olmedo-Alvarez G."/>
        </authorList>
    </citation>
    <scope>NUCLEOTIDE SEQUENCE [LARGE SCALE GENOMIC DNA]</scope>
    <source>
        <strain evidence="2 3">CH34_1T</strain>
    </source>
</reference>